<dbReference type="Gene3D" id="3.30.40.10">
    <property type="entry name" value="Zinc/RING finger domain, C3HC4 (zinc finger)"/>
    <property type="match status" value="2"/>
</dbReference>
<evidence type="ECO:0008006" key="11">
    <source>
        <dbReference type="Google" id="ProtNLM"/>
    </source>
</evidence>
<dbReference type="EMBL" id="CAIX01000474">
    <property type="protein sequence ID" value="CCI10940.1"/>
    <property type="molecule type" value="Genomic_DNA"/>
</dbReference>
<dbReference type="AlphaFoldDB" id="A0A024FUZ1"/>
<keyword evidence="3" id="KW-0862">Zinc</keyword>
<dbReference type="Pfam" id="PF13639">
    <property type="entry name" value="zf-RING_2"/>
    <property type="match status" value="2"/>
</dbReference>
<dbReference type="InterPro" id="IPR019787">
    <property type="entry name" value="Znf_PHD-finger"/>
</dbReference>
<sequence length="574" mass="65950">MSRLAPYRSRIPALVESRIEQTLHTTMYLVQTSGPTSFVVQERNNDRKFKVYIGTLQSCSCGDAEICIHILFVMLKVLRVPREMPILWQKSLIDSEIDLVLGGNYKQKANPNYTSHEFLRKKKRIESTLSPDTENVARHELALGEVCAICQEEMLETEPLTFCRKGCGNNFHIECMRVFGESRKQSKESIICPLCRKDWGQHSLTDLRREENKANKKLNVHKNIVCKKCATKPIRVQLYRCLRCKNVNLCERCFKTNVHPKHFFVTKSNVTDSWEPAYRDCQPRKSNREAISRLQGREISTNDYELLLQLDSHEYEPLHHYLMSVLPGKQILAEDAKRLMATNEFCSICQQVLRSSTILRETICGHTFHEGCMSRLFLVKEYACPQPGCGVQLFPGLAVRPKFEKILEPVSSKNLIQDLSIYIGPSKNVWKALEAQAQRLDSLSNDLSDSNENGHLVFPSIRPISVESCGRNLRLMEIQTKKKSQVLPKMVRRKKEINTNPLSLMITGHNNISMSECKINTLEKPTFAKLIPKLKSVKHIEKHGKFQRLQNIPTIQSNSIQFLNPKSLSPQSRR</sequence>
<gene>
    <name evidence="9" type="ORF">BN9_120900</name>
</gene>
<dbReference type="Pfam" id="PF00569">
    <property type="entry name" value="ZZ"/>
    <property type="match status" value="1"/>
</dbReference>
<accession>A0A024FUZ1</accession>
<dbReference type="PANTHER" id="PTHR21540">
    <property type="entry name" value="RING FINGER AND SWIM DOMAIN-CONTAINING PROTEIN 2"/>
    <property type="match status" value="1"/>
</dbReference>
<dbReference type="InterPro" id="IPR013083">
    <property type="entry name" value="Znf_RING/FYVE/PHD"/>
</dbReference>
<keyword evidence="10" id="KW-1185">Reference proteome</keyword>
<reference evidence="9 10" key="1">
    <citation type="submission" date="2012-05" db="EMBL/GenBank/DDBJ databases">
        <title>Recombination and specialization in a pathogen metapopulation.</title>
        <authorList>
            <person name="Gardiner A."/>
            <person name="Kemen E."/>
            <person name="Schultz-Larsen T."/>
            <person name="MacLean D."/>
            <person name="Van Oosterhout C."/>
            <person name="Jones J.D.G."/>
        </authorList>
    </citation>
    <scope>NUCLEOTIDE SEQUENCE [LARGE SCALE GENOMIC DNA]</scope>
    <source>
        <strain evidence="9 10">Ac Nc2</strain>
    </source>
</reference>
<evidence type="ECO:0000256" key="4">
    <source>
        <dbReference type="PROSITE-ProRule" id="PRU00228"/>
    </source>
</evidence>
<dbReference type="CDD" id="cd16494">
    <property type="entry name" value="RING-CH-C4HC3_ZSWM2"/>
    <property type="match status" value="1"/>
</dbReference>
<feature type="domain" description="ZZ-type" evidence="7">
    <location>
        <begin position="221"/>
        <end position="272"/>
    </location>
</feature>
<dbReference type="InterPro" id="IPR039903">
    <property type="entry name" value="Zswim2"/>
</dbReference>
<dbReference type="PROSITE" id="PS50016">
    <property type="entry name" value="ZF_PHD_2"/>
    <property type="match status" value="1"/>
</dbReference>
<dbReference type="PROSITE" id="PS50966">
    <property type="entry name" value="ZF_SWIM"/>
    <property type="match status" value="1"/>
</dbReference>
<evidence type="ECO:0000313" key="10">
    <source>
        <dbReference type="Proteomes" id="UP000053237"/>
    </source>
</evidence>
<dbReference type="Proteomes" id="UP000053237">
    <property type="component" value="Unassembled WGS sequence"/>
</dbReference>
<dbReference type="PANTHER" id="PTHR21540:SF3">
    <property type="entry name" value="E3 UBIQUITIN-PROTEIN LIGASE ZSWIM2"/>
    <property type="match status" value="1"/>
</dbReference>
<name>A0A024FUZ1_9STRA</name>
<evidence type="ECO:0000313" key="9">
    <source>
        <dbReference type="EMBL" id="CCI10940.1"/>
    </source>
</evidence>
<dbReference type="SUPFAM" id="SSF57850">
    <property type="entry name" value="RING/U-box"/>
    <property type="match status" value="3"/>
</dbReference>
<dbReference type="PROSITE" id="PS50089">
    <property type="entry name" value="ZF_RING_2"/>
    <property type="match status" value="2"/>
</dbReference>
<dbReference type="OrthoDB" id="2122982at2759"/>
<protein>
    <recommendedName>
        <fullName evidence="11">RING-type domain-containing protein</fullName>
    </recommendedName>
</protein>
<evidence type="ECO:0000256" key="1">
    <source>
        <dbReference type="ARBA" id="ARBA00022723"/>
    </source>
</evidence>
<evidence type="ECO:0000259" key="5">
    <source>
        <dbReference type="PROSITE" id="PS50016"/>
    </source>
</evidence>
<evidence type="ECO:0000259" key="6">
    <source>
        <dbReference type="PROSITE" id="PS50089"/>
    </source>
</evidence>
<proteinExistence type="predicted"/>
<dbReference type="InterPro" id="IPR007527">
    <property type="entry name" value="Znf_SWIM"/>
</dbReference>
<dbReference type="InterPro" id="IPR001965">
    <property type="entry name" value="Znf_PHD"/>
</dbReference>
<dbReference type="InterPro" id="IPR043145">
    <property type="entry name" value="Znf_ZZ_sf"/>
</dbReference>
<evidence type="ECO:0000259" key="8">
    <source>
        <dbReference type="PROSITE" id="PS50966"/>
    </source>
</evidence>
<dbReference type="Gene3D" id="3.30.60.90">
    <property type="match status" value="1"/>
</dbReference>
<keyword evidence="2 4" id="KW-0863">Zinc-finger</keyword>
<organism evidence="9 10">
    <name type="scientific">Albugo candida</name>
    <dbReference type="NCBI Taxonomy" id="65357"/>
    <lineage>
        <taxon>Eukaryota</taxon>
        <taxon>Sar</taxon>
        <taxon>Stramenopiles</taxon>
        <taxon>Oomycota</taxon>
        <taxon>Peronosporomycetes</taxon>
        <taxon>Albuginales</taxon>
        <taxon>Albuginaceae</taxon>
        <taxon>Albugo</taxon>
    </lineage>
</organism>
<evidence type="ECO:0000256" key="3">
    <source>
        <dbReference type="ARBA" id="ARBA00022833"/>
    </source>
</evidence>
<comment type="caution">
    <text evidence="9">The sequence shown here is derived from an EMBL/GenBank/DDBJ whole genome shotgun (WGS) entry which is preliminary data.</text>
</comment>
<feature type="domain" description="RING-type" evidence="6">
    <location>
        <begin position="147"/>
        <end position="196"/>
    </location>
</feature>
<dbReference type="InParanoid" id="A0A024FUZ1"/>
<dbReference type="PROSITE" id="PS50135">
    <property type="entry name" value="ZF_ZZ_2"/>
    <property type="match status" value="1"/>
</dbReference>
<dbReference type="SMART" id="SM00184">
    <property type="entry name" value="RING"/>
    <property type="match status" value="2"/>
</dbReference>
<dbReference type="STRING" id="65357.A0A024FUZ1"/>
<feature type="domain" description="PHD-type" evidence="5">
    <location>
        <begin position="144"/>
        <end position="198"/>
    </location>
</feature>
<evidence type="ECO:0000259" key="7">
    <source>
        <dbReference type="PROSITE" id="PS50135"/>
    </source>
</evidence>
<dbReference type="GO" id="GO:0061630">
    <property type="term" value="F:ubiquitin protein ligase activity"/>
    <property type="evidence" value="ECO:0007669"/>
    <property type="project" value="InterPro"/>
</dbReference>
<dbReference type="CDD" id="cd16448">
    <property type="entry name" value="RING-H2"/>
    <property type="match status" value="1"/>
</dbReference>
<dbReference type="InterPro" id="IPR000433">
    <property type="entry name" value="Znf_ZZ"/>
</dbReference>
<keyword evidence="1" id="KW-0479">Metal-binding</keyword>
<dbReference type="Pfam" id="PF04434">
    <property type="entry name" value="SWIM"/>
    <property type="match status" value="1"/>
</dbReference>
<dbReference type="SMART" id="SM00249">
    <property type="entry name" value="PHD"/>
    <property type="match status" value="1"/>
</dbReference>
<dbReference type="GO" id="GO:0008270">
    <property type="term" value="F:zinc ion binding"/>
    <property type="evidence" value="ECO:0007669"/>
    <property type="project" value="UniProtKB-KW"/>
</dbReference>
<evidence type="ECO:0000256" key="2">
    <source>
        <dbReference type="ARBA" id="ARBA00022771"/>
    </source>
</evidence>
<dbReference type="SMART" id="SM00291">
    <property type="entry name" value="ZnF_ZZ"/>
    <property type="match status" value="1"/>
</dbReference>
<feature type="domain" description="SWIM-type" evidence="8">
    <location>
        <begin position="49"/>
        <end position="78"/>
    </location>
</feature>
<feature type="domain" description="RING-type" evidence="6">
    <location>
        <begin position="346"/>
        <end position="385"/>
    </location>
</feature>
<dbReference type="InterPro" id="IPR001841">
    <property type="entry name" value="Znf_RING"/>
</dbReference>